<evidence type="ECO:0000256" key="7">
    <source>
        <dbReference type="ARBA" id="ARBA00023136"/>
    </source>
</evidence>
<reference evidence="11" key="2">
    <citation type="submission" date="2018-10" db="UniProtKB">
        <authorList>
            <consortium name="EnsemblPlants"/>
        </authorList>
    </citation>
    <scope>IDENTIFICATION</scope>
</reference>
<keyword evidence="2" id="KW-0433">Leucine-rich repeat</keyword>
<dbReference type="Gramene" id="TraesCS3A02G059400.1">
    <property type="protein sequence ID" value="TraesCS3A02G059400.1.cds1"/>
    <property type="gene ID" value="TraesCS3A02G059400"/>
</dbReference>
<evidence type="ECO:0000313" key="12">
    <source>
        <dbReference type="Proteomes" id="UP000019116"/>
    </source>
</evidence>
<keyword evidence="4" id="KW-0732">Signal</keyword>
<dbReference type="AlphaFoldDB" id="A0A3B6EC43"/>
<dbReference type="InterPro" id="IPR046956">
    <property type="entry name" value="RLP23-like"/>
</dbReference>
<dbReference type="Proteomes" id="UP000019116">
    <property type="component" value="Chromosome 3A"/>
</dbReference>
<dbReference type="Gramene" id="TraesCLE_scaffold_072725_01G000300.1">
    <property type="protein sequence ID" value="TraesCLE_scaffold_072725_01G000300.1"/>
    <property type="gene ID" value="TraesCLE_scaffold_072725_01G000300"/>
</dbReference>
<dbReference type="PRINTS" id="PR00019">
    <property type="entry name" value="LEURICHRPT"/>
</dbReference>
<evidence type="ECO:0000256" key="6">
    <source>
        <dbReference type="ARBA" id="ARBA00022989"/>
    </source>
</evidence>
<dbReference type="PANTHER" id="PTHR48063">
    <property type="entry name" value="LRR RECEPTOR-LIKE KINASE"/>
    <property type="match status" value="1"/>
</dbReference>
<dbReference type="STRING" id="4565.A0A3B6EC43"/>
<accession>A0A3B6EC43</accession>
<evidence type="ECO:0008006" key="13">
    <source>
        <dbReference type="Google" id="ProtNLM"/>
    </source>
</evidence>
<feature type="transmembrane region" description="Helical" evidence="10">
    <location>
        <begin position="140"/>
        <end position="164"/>
    </location>
</feature>
<dbReference type="EnsemblPlants" id="TraesCS3A02G059400.1">
    <property type="protein sequence ID" value="TraesCS3A02G059400.1.cds1"/>
    <property type="gene ID" value="TraesCS3A02G059400"/>
</dbReference>
<dbReference type="Gramene" id="TraesWEE_scaffold_072398_01G000200.1">
    <property type="protein sequence ID" value="TraesWEE_scaffold_072398_01G000200.1"/>
    <property type="gene ID" value="TraesWEE_scaffold_072398_01G000200"/>
</dbReference>
<name>A0A3B6EC43_WHEAT</name>
<dbReference type="Gramene" id="TraesCS3A03G0127800.1">
    <property type="protein sequence ID" value="TraesCS3A03G0127800.1.CDS1"/>
    <property type="gene ID" value="TraesCS3A03G0127800"/>
</dbReference>
<evidence type="ECO:0000256" key="10">
    <source>
        <dbReference type="SAM" id="Phobius"/>
    </source>
</evidence>
<keyword evidence="7 10" id="KW-0472">Membrane</keyword>
<keyword evidence="9" id="KW-0325">Glycoprotein</keyword>
<dbReference type="FunFam" id="3.80.10.10:FF:000413">
    <property type="entry name" value="Inactive leucine-rich repeat receptor-like protein kinase"/>
    <property type="match status" value="1"/>
</dbReference>
<protein>
    <recommendedName>
        <fullName evidence="13">Leucine-rich repeat-containing N-terminal plant-type domain-containing protein</fullName>
    </recommendedName>
</protein>
<evidence type="ECO:0000256" key="1">
    <source>
        <dbReference type="ARBA" id="ARBA00004479"/>
    </source>
</evidence>
<evidence type="ECO:0000256" key="4">
    <source>
        <dbReference type="ARBA" id="ARBA00022729"/>
    </source>
</evidence>
<dbReference type="InterPro" id="IPR032675">
    <property type="entry name" value="LRR_dom_sf"/>
</dbReference>
<dbReference type="OMA" id="CANCKCF"/>
<dbReference type="Gramene" id="TraesRN3A0100123200.1">
    <property type="protein sequence ID" value="TraesRN3A0100123200.1"/>
    <property type="gene ID" value="TraesRN3A0100123200"/>
</dbReference>
<dbReference type="Pfam" id="PF00560">
    <property type="entry name" value="LRR_1"/>
    <property type="match status" value="1"/>
</dbReference>
<dbReference type="SMR" id="A0A3B6EC43"/>
<dbReference type="PaxDb" id="4565-Traes_3AS_01919AFD1.1"/>
<evidence type="ECO:0000256" key="5">
    <source>
        <dbReference type="ARBA" id="ARBA00022737"/>
    </source>
</evidence>
<dbReference type="PANTHER" id="PTHR48063:SF112">
    <property type="entry name" value="RECEPTOR LIKE PROTEIN 30-LIKE"/>
    <property type="match status" value="1"/>
</dbReference>
<organism evidence="11">
    <name type="scientific">Triticum aestivum</name>
    <name type="common">Wheat</name>
    <dbReference type="NCBI Taxonomy" id="4565"/>
    <lineage>
        <taxon>Eukaryota</taxon>
        <taxon>Viridiplantae</taxon>
        <taxon>Streptophyta</taxon>
        <taxon>Embryophyta</taxon>
        <taxon>Tracheophyta</taxon>
        <taxon>Spermatophyta</taxon>
        <taxon>Magnoliopsida</taxon>
        <taxon>Liliopsida</taxon>
        <taxon>Poales</taxon>
        <taxon>Poaceae</taxon>
        <taxon>BOP clade</taxon>
        <taxon>Pooideae</taxon>
        <taxon>Triticodae</taxon>
        <taxon>Triticeae</taxon>
        <taxon>Triticinae</taxon>
        <taxon>Triticum</taxon>
    </lineage>
</organism>
<sequence>MVGIVGIDLSGNSLSQEIPNGLTTLLGLRYLNLSGNHLLGCIPEDIGNLVLLESLDLSLNRLSGEIPPSFAGLKSITALNLSSNNLSGLIPMSDQLRTLPDPSIYSNNPGLYGFPLEGCVDSSTSTQSGMSQAEDSREALWLYCFVAAGFIFGFWLYCGMFWFYSETWRCAFYQYVDNMQGKVTKKMYSCMSYFQAKVHE</sequence>
<keyword evidence="5" id="KW-0677">Repeat</keyword>
<dbReference type="Pfam" id="PF13855">
    <property type="entry name" value="LRR_8"/>
    <property type="match status" value="1"/>
</dbReference>
<keyword evidence="8" id="KW-0675">Receptor</keyword>
<proteinExistence type="predicted"/>
<evidence type="ECO:0000313" key="11">
    <source>
        <dbReference type="EnsemblPlants" id="TraesCS3A02G059400.1.cds1"/>
    </source>
</evidence>
<dbReference type="OrthoDB" id="672675at2759"/>
<evidence type="ECO:0000256" key="2">
    <source>
        <dbReference type="ARBA" id="ARBA00022614"/>
    </source>
</evidence>
<dbReference type="Gene3D" id="3.80.10.10">
    <property type="entry name" value="Ribonuclease Inhibitor"/>
    <property type="match status" value="1"/>
</dbReference>
<reference evidence="11" key="1">
    <citation type="submission" date="2018-08" db="EMBL/GenBank/DDBJ databases">
        <authorList>
            <person name="Rossello M."/>
        </authorList>
    </citation>
    <scope>NUCLEOTIDE SEQUENCE [LARGE SCALE GENOMIC DNA]</scope>
    <source>
        <strain evidence="11">cv. Chinese Spring</strain>
    </source>
</reference>
<evidence type="ECO:0000256" key="3">
    <source>
        <dbReference type="ARBA" id="ARBA00022692"/>
    </source>
</evidence>
<evidence type="ECO:0000256" key="9">
    <source>
        <dbReference type="ARBA" id="ARBA00023180"/>
    </source>
</evidence>
<keyword evidence="6 10" id="KW-1133">Transmembrane helix</keyword>
<keyword evidence="12" id="KW-1185">Reference proteome</keyword>
<dbReference type="SUPFAM" id="SSF52058">
    <property type="entry name" value="L domain-like"/>
    <property type="match status" value="1"/>
</dbReference>
<evidence type="ECO:0000256" key="8">
    <source>
        <dbReference type="ARBA" id="ARBA00023170"/>
    </source>
</evidence>
<keyword evidence="3 10" id="KW-0812">Transmembrane</keyword>
<dbReference type="GO" id="GO:0016020">
    <property type="term" value="C:membrane"/>
    <property type="evidence" value="ECO:0007669"/>
    <property type="project" value="UniProtKB-SubCell"/>
</dbReference>
<comment type="subcellular location">
    <subcellularLocation>
        <location evidence="1">Membrane</location>
        <topology evidence="1">Single-pass type I membrane protein</topology>
    </subcellularLocation>
</comment>
<dbReference type="InterPro" id="IPR001611">
    <property type="entry name" value="Leu-rich_rpt"/>
</dbReference>